<dbReference type="Gramene" id="OE9A043356T1">
    <property type="protein sequence ID" value="OE9A043356C1"/>
    <property type="gene ID" value="OE9A043356"/>
</dbReference>
<dbReference type="EMBL" id="CACTIH010005702">
    <property type="protein sequence ID" value="CAA3000628.1"/>
    <property type="molecule type" value="Genomic_DNA"/>
</dbReference>
<organism evidence="1 2">
    <name type="scientific">Olea europaea subsp. europaea</name>
    <dbReference type="NCBI Taxonomy" id="158383"/>
    <lineage>
        <taxon>Eukaryota</taxon>
        <taxon>Viridiplantae</taxon>
        <taxon>Streptophyta</taxon>
        <taxon>Embryophyta</taxon>
        <taxon>Tracheophyta</taxon>
        <taxon>Spermatophyta</taxon>
        <taxon>Magnoliopsida</taxon>
        <taxon>eudicotyledons</taxon>
        <taxon>Gunneridae</taxon>
        <taxon>Pentapetalae</taxon>
        <taxon>asterids</taxon>
        <taxon>lamiids</taxon>
        <taxon>Lamiales</taxon>
        <taxon>Oleaceae</taxon>
        <taxon>Oleeae</taxon>
        <taxon>Olea</taxon>
    </lineage>
</organism>
<accession>A0A8S0T7T8</accession>
<dbReference type="Proteomes" id="UP000594638">
    <property type="component" value="Unassembled WGS sequence"/>
</dbReference>
<reference evidence="1 2" key="1">
    <citation type="submission" date="2019-12" db="EMBL/GenBank/DDBJ databases">
        <authorList>
            <person name="Alioto T."/>
            <person name="Alioto T."/>
            <person name="Gomez Garrido J."/>
        </authorList>
    </citation>
    <scope>NUCLEOTIDE SEQUENCE [LARGE SCALE GENOMIC DNA]</scope>
</reference>
<comment type="caution">
    <text evidence="1">The sequence shown here is derived from an EMBL/GenBank/DDBJ whole genome shotgun (WGS) entry which is preliminary data.</text>
</comment>
<sequence>MAMAIWLLCWRKIHVVKKVVVGMVSDGLVMMMVVNDHRSGCVCEKIFFAISVQIK</sequence>
<proteinExistence type="predicted"/>
<evidence type="ECO:0000313" key="2">
    <source>
        <dbReference type="Proteomes" id="UP000594638"/>
    </source>
</evidence>
<protein>
    <submittedName>
        <fullName evidence="1">Uncharacterized protein</fullName>
    </submittedName>
</protein>
<evidence type="ECO:0000313" key="1">
    <source>
        <dbReference type="EMBL" id="CAA3000628.1"/>
    </source>
</evidence>
<name>A0A8S0T7T8_OLEEU</name>
<dbReference type="AlphaFoldDB" id="A0A8S0T7T8"/>
<keyword evidence="2" id="KW-1185">Reference proteome</keyword>
<gene>
    <name evidence="1" type="ORF">OLEA9_A043356</name>
</gene>